<evidence type="ECO:0000313" key="3">
    <source>
        <dbReference type="EMBL" id="QHS96394.1"/>
    </source>
</evidence>
<accession>A0A6C0BXY1</accession>
<organism evidence="3">
    <name type="scientific">viral metagenome</name>
    <dbReference type="NCBI Taxonomy" id="1070528"/>
    <lineage>
        <taxon>unclassified sequences</taxon>
        <taxon>metagenomes</taxon>
        <taxon>organismal metagenomes</taxon>
    </lineage>
</organism>
<feature type="compositionally biased region" description="Low complexity" evidence="1">
    <location>
        <begin position="61"/>
        <end position="71"/>
    </location>
</feature>
<keyword evidence="2" id="KW-0472">Membrane</keyword>
<sequence length="213" mass="23594">MPVRTRQVHLMDNDEFVNIINDQANLYGRENEINQQYGAPMYSMTAESTPAYIHEPPPPSSATSVSADTSPPATPPATPLTTPPATPLTTPLTTPVATPNIEMSVTKKNWWEIISRFNTNLFNTAVGLIAWYIFKFGAILMFVSFLHWILVSIYVKWCYEPSLGGVFGTIFMVSSPLCGGINNLQQAMSNHFISFWLNGILVSTSFVKGILVM</sequence>
<feature type="transmembrane region" description="Helical" evidence="2">
    <location>
        <begin position="162"/>
        <end position="181"/>
    </location>
</feature>
<dbReference type="AlphaFoldDB" id="A0A6C0BXY1"/>
<feature type="compositionally biased region" description="Pro residues" evidence="1">
    <location>
        <begin position="72"/>
        <end position="86"/>
    </location>
</feature>
<feature type="region of interest" description="Disordered" evidence="1">
    <location>
        <begin position="49"/>
        <end position="95"/>
    </location>
</feature>
<evidence type="ECO:0000256" key="1">
    <source>
        <dbReference type="SAM" id="MobiDB-lite"/>
    </source>
</evidence>
<dbReference type="EMBL" id="MN739271">
    <property type="protein sequence ID" value="QHS96394.1"/>
    <property type="molecule type" value="Genomic_DNA"/>
</dbReference>
<reference evidence="3" key="1">
    <citation type="journal article" date="2020" name="Nature">
        <title>Giant virus diversity and host interactions through global metagenomics.</title>
        <authorList>
            <person name="Schulz F."/>
            <person name="Roux S."/>
            <person name="Paez-Espino D."/>
            <person name="Jungbluth S."/>
            <person name="Walsh D.A."/>
            <person name="Denef V.J."/>
            <person name="McMahon K.D."/>
            <person name="Konstantinidis K.T."/>
            <person name="Eloe-Fadrosh E.A."/>
            <person name="Kyrpides N.C."/>
            <person name="Woyke T."/>
        </authorList>
    </citation>
    <scope>NUCLEOTIDE SEQUENCE</scope>
    <source>
        <strain evidence="3">GVMAG-M-3300020166-18</strain>
    </source>
</reference>
<feature type="transmembrane region" description="Helical" evidence="2">
    <location>
        <begin position="193"/>
        <end position="211"/>
    </location>
</feature>
<protein>
    <submittedName>
        <fullName evidence="3">Uncharacterized protein</fullName>
    </submittedName>
</protein>
<evidence type="ECO:0000256" key="2">
    <source>
        <dbReference type="SAM" id="Phobius"/>
    </source>
</evidence>
<feature type="transmembrane region" description="Helical" evidence="2">
    <location>
        <begin position="125"/>
        <end position="150"/>
    </location>
</feature>
<proteinExistence type="predicted"/>
<keyword evidence="2" id="KW-0812">Transmembrane</keyword>
<name>A0A6C0BXY1_9ZZZZ</name>
<keyword evidence="2" id="KW-1133">Transmembrane helix</keyword>